<keyword evidence="3" id="KW-0808">Transferase</keyword>
<feature type="domain" description="Methyltransferase type 12" evidence="2">
    <location>
        <begin position="83"/>
        <end position="180"/>
    </location>
</feature>
<dbReference type="RefSeq" id="WP_359772551.1">
    <property type="nucleotide sequence ID" value="NZ_JBEYRR010000001.1"/>
</dbReference>
<keyword evidence="4" id="KW-1185">Reference proteome</keyword>
<organism evidence="3 4">
    <name type="scientific">Streptomyces huasconensis</name>
    <dbReference type="NCBI Taxonomy" id="1854574"/>
    <lineage>
        <taxon>Bacteria</taxon>
        <taxon>Bacillati</taxon>
        <taxon>Actinomycetota</taxon>
        <taxon>Actinomycetes</taxon>
        <taxon>Kitasatosporales</taxon>
        <taxon>Streptomycetaceae</taxon>
        <taxon>Streptomyces</taxon>
    </lineage>
</organism>
<accession>A0ABV3M0S5</accession>
<dbReference type="CDD" id="cd02440">
    <property type="entry name" value="AdoMet_MTases"/>
    <property type="match status" value="1"/>
</dbReference>
<evidence type="ECO:0000256" key="1">
    <source>
        <dbReference type="SAM" id="MobiDB-lite"/>
    </source>
</evidence>
<dbReference type="GO" id="GO:0032259">
    <property type="term" value="P:methylation"/>
    <property type="evidence" value="ECO:0007669"/>
    <property type="project" value="UniProtKB-KW"/>
</dbReference>
<gene>
    <name evidence="3" type="ORF">AB0887_25565</name>
</gene>
<dbReference type="GO" id="GO:0008168">
    <property type="term" value="F:methyltransferase activity"/>
    <property type="evidence" value="ECO:0007669"/>
    <property type="project" value="UniProtKB-KW"/>
</dbReference>
<dbReference type="EMBL" id="JBEYRS010000011">
    <property type="protein sequence ID" value="MEW2365307.1"/>
    <property type="molecule type" value="Genomic_DNA"/>
</dbReference>
<dbReference type="InterPro" id="IPR029063">
    <property type="entry name" value="SAM-dependent_MTases_sf"/>
</dbReference>
<dbReference type="EC" id="2.1.1.-" evidence="3"/>
<reference evidence="3 4" key="1">
    <citation type="submission" date="2024-06" db="EMBL/GenBank/DDBJ databases">
        <title>The Natural Products Discovery Center: Release of the First 8490 Sequenced Strains for Exploring Actinobacteria Biosynthetic Diversity.</title>
        <authorList>
            <person name="Kalkreuter E."/>
            <person name="Kautsar S.A."/>
            <person name="Yang D."/>
            <person name="Bader C.D."/>
            <person name="Teijaro C.N."/>
            <person name="Fluegel L."/>
            <person name="Davis C.M."/>
            <person name="Simpson J.R."/>
            <person name="Lauterbach L."/>
            <person name="Steele A.D."/>
            <person name="Gui C."/>
            <person name="Meng S."/>
            <person name="Li G."/>
            <person name="Viehrig K."/>
            <person name="Ye F."/>
            <person name="Su P."/>
            <person name="Kiefer A.F."/>
            <person name="Nichols A."/>
            <person name="Cepeda A.J."/>
            <person name="Yan W."/>
            <person name="Fan B."/>
            <person name="Jiang Y."/>
            <person name="Adhikari A."/>
            <person name="Zheng C.-J."/>
            <person name="Schuster L."/>
            <person name="Cowan T.M."/>
            <person name="Smanski M.J."/>
            <person name="Chevrette M.G."/>
            <person name="De Carvalho L.P.S."/>
            <person name="Shen B."/>
        </authorList>
    </citation>
    <scope>NUCLEOTIDE SEQUENCE [LARGE SCALE GENOMIC DNA]</scope>
    <source>
        <strain evidence="3 4">NPDC047833</strain>
    </source>
</reference>
<name>A0ABV3M0S5_9ACTN</name>
<dbReference type="InterPro" id="IPR013217">
    <property type="entry name" value="Methyltransf_12"/>
</dbReference>
<dbReference type="Pfam" id="PF08242">
    <property type="entry name" value="Methyltransf_12"/>
    <property type="match status" value="1"/>
</dbReference>
<comment type="caution">
    <text evidence="3">The sequence shown here is derived from an EMBL/GenBank/DDBJ whole genome shotgun (WGS) entry which is preliminary data.</text>
</comment>
<evidence type="ECO:0000313" key="4">
    <source>
        <dbReference type="Proteomes" id="UP001553843"/>
    </source>
</evidence>
<feature type="region of interest" description="Disordered" evidence="1">
    <location>
        <begin position="1"/>
        <end position="43"/>
    </location>
</feature>
<proteinExistence type="predicted"/>
<feature type="compositionally biased region" description="Basic residues" evidence="1">
    <location>
        <begin position="24"/>
        <end position="37"/>
    </location>
</feature>
<sequence length="321" mass="34431">MGHNQDQGRHQGQGQGQGQSAGHSHSHSHGTGHGHSHGHGEDRDMDWAAMGAMLERYARVAAPMYGDAAAWLRQWAPDPGVVVDVGSGPGAVSFLLAEAFPKARIVAADPEEPLLEQARDRAAREGLGDRFATVRAALPDAIDDVPTADLLWLCKSLHHVGDQGAALAALADRLAPGGALALLEGGLSARYLPRDIGFGRPGLLARLEASDEEWFAGMRAGLPGSKDAAEDWPALLADAGLRHTATRTFLLDLPAPLSEDARAHIVEEFTRRRDTREDRLAPDDLATLDRLLDKNDPQSLHHRPDLFLLTAQTVHVAVKDA</sequence>
<protein>
    <submittedName>
        <fullName evidence="3">Class I SAM-dependent methyltransferase</fullName>
        <ecNumber evidence="3">2.1.1.-</ecNumber>
    </submittedName>
</protein>
<dbReference type="SUPFAM" id="SSF53335">
    <property type="entry name" value="S-adenosyl-L-methionine-dependent methyltransferases"/>
    <property type="match status" value="1"/>
</dbReference>
<dbReference type="Proteomes" id="UP001553843">
    <property type="component" value="Unassembled WGS sequence"/>
</dbReference>
<dbReference type="Gene3D" id="3.40.50.150">
    <property type="entry name" value="Vaccinia Virus protein VP39"/>
    <property type="match status" value="1"/>
</dbReference>
<evidence type="ECO:0000313" key="3">
    <source>
        <dbReference type="EMBL" id="MEW2365307.1"/>
    </source>
</evidence>
<keyword evidence="3" id="KW-0489">Methyltransferase</keyword>
<evidence type="ECO:0000259" key="2">
    <source>
        <dbReference type="Pfam" id="PF08242"/>
    </source>
</evidence>